<keyword evidence="5" id="KW-0378">Hydrolase</keyword>
<evidence type="ECO:0000313" key="13">
    <source>
        <dbReference type="Proteomes" id="UP000233769"/>
    </source>
</evidence>
<feature type="active site" description="Nucleophile" evidence="9">
    <location>
        <position position="194"/>
    </location>
</feature>
<dbReference type="InterPro" id="IPR005490">
    <property type="entry name" value="LD_TPept_cat_dom"/>
</dbReference>
<evidence type="ECO:0000256" key="5">
    <source>
        <dbReference type="ARBA" id="ARBA00022801"/>
    </source>
</evidence>
<dbReference type="Proteomes" id="UP000233769">
    <property type="component" value="Chromosome tk0001"/>
</dbReference>
<dbReference type="PANTHER" id="PTHR30582">
    <property type="entry name" value="L,D-TRANSPEPTIDASE"/>
    <property type="match status" value="1"/>
</dbReference>
<gene>
    <name evidence="12" type="ORF">TK0001_6121</name>
</gene>
<evidence type="ECO:0000256" key="10">
    <source>
        <dbReference type="SAM" id="SignalP"/>
    </source>
</evidence>
<evidence type="ECO:0000256" key="7">
    <source>
        <dbReference type="ARBA" id="ARBA00022984"/>
    </source>
</evidence>
<evidence type="ECO:0000313" key="12">
    <source>
        <dbReference type="EMBL" id="SOR32680.1"/>
    </source>
</evidence>
<comment type="similarity">
    <text evidence="2">Belongs to the YkuD family.</text>
</comment>
<keyword evidence="10" id="KW-0732">Signal</keyword>
<reference evidence="13" key="1">
    <citation type="submission" date="2017-10" db="EMBL/GenBank/DDBJ databases">
        <authorList>
            <person name="Regsiter A."/>
            <person name="William W."/>
        </authorList>
    </citation>
    <scope>NUCLEOTIDE SEQUENCE [LARGE SCALE GENOMIC DNA]</scope>
</reference>
<dbReference type="InterPro" id="IPR038063">
    <property type="entry name" value="Transpep_catalytic_dom"/>
</dbReference>
<dbReference type="Gene3D" id="2.40.440.10">
    <property type="entry name" value="L,D-transpeptidase catalytic domain-like"/>
    <property type="match status" value="1"/>
</dbReference>
<keyword evidence="4" id="KW-0808">Transferase</keyword>
<dbReference type="PANTHER" id="PTHR30582:SF24">
    <property type="entry name" value="L,D-TRANSPEPTIDASE ERFK_SRFK-RELATED"/>
    <property type="match status" value="1"/>
</dbReference>
<evidence type="ECO:0000256" key="6">
    <source>
        <dbReference type="ARBA" id="ARBA00022960"/>
    </source>
</evidence>
<evidence type="ECO:0000256" key="8">
    <source>
        <dbReference type="ARBA" id="ARBA00023316"/>
    </source>
</evidence>
<dbReference type="AlphaFoldDB" id="A0A2N9AZD7"/>
<organism evidence="12 13">
    <name type="scientific">Methylorubrum extorquens</name>
    <name type="common">Methylobacterium dichloromethanicum</name>
    <name type="synonym">Methylobacterium extorquens</name>
    <dbReference type="NCBI Taxonomy" id="408"/>
    <lineage>
        <taxon>Bacteria</taxon>
        <taxon>Pseudomonadati</taxon>
        <taxon>Pseudomonadota</taxon>
        <taxon>Alphaproteobacteria</taxon>
        <taxon>Hyphomicrobiales</taxon>
        <taxon>Methylobacteriaceae</taxon>
        <taxon>Methylorubrum</taxon>
    </lineage>
</organism>
<feature type="domain" description="L,D-TPase catalytic" evidence="11">
    <location>
        <begin position="85"/>
        <end position="218"/>
    </location>
</feature>
<proteinExistence type="inferred from homology"/>
<keyword evidence="8 9" id="KW-0961">Cell wall biogenesis/degradation</keyword>
<dbReference type="GO" id="GO:0018104">
    <property type="term" value="P:peptidoglycan-protein cross-linking"/>
    <property type="evidence" value="ECO:0007669"/>
    <property type="project" value="TreeGrafter"/>
</dbReference>
<dbReference type="FunFam" id="2.40.440.10:FF:000002">
    <property type="entry name" value="L,D-transpeptidase ErfK/SrfK"/>
    <property type="match status" value="1"/>
</dbReference>
<evidence type="ECO:0000256" key="4">
    <source>
        <dbReference type="ARBA" id="ARBA00022679"/>
    </source>
</evidence>
<dbReference type="GO" id="GO:0005576">
    <property type="term" value="C:extracellular region"/>
    <property type="evidence" value="ECO:0007669"/>
    <property type="project" value="TreeGrafter"/>
</dbReference>
<dbReference type="UniPathway" id="UPA00219"/>
<evidence type="ECO:0000256" key="1">
    <source>
        <dbReference type="ARBA" id="ARBA00004752"/>
    </source>
</evidence>
<feature type="active site" description="Proton donor/acceptor" evidence="9">
    <location>
        <position position="178"/>
    </location>
</feature>
<name>A0A2N9AZD7_METEX</name>
<evidence type="ECO:0000256" key="9">
    <source>
        <dbReference type="PROSITE-ProRule" id="PRU01373"/>
    </source>
</evidence>
<sequence length="244" mass="27778">MLATRRAFLLTAAVLAPARAQAFFWDSEPDPSTVPQPVETPRTRDAWYVAEIPDEPFNIPKVDMALVPPEFRRQLVDYDGPERGGTVVIDTHQRFLFLVREDRTAIRYGIGVGRAGFTWSGIAVIKRKAKWPGWRPTAAMLKRRPDIPRYVEPGVNNPLGCRALYLYQGDRDTLYRIHGTNEPWTVGGTDSSGCIRLLNEDILDLYGRVPLGTTVIVRTTQPEVMVQREWDERSRADNQVLLFR</sequence>
<feature type="chain" id="PRO_5014699058" evidence="10">
    <location>
        <begin position="23"/>
        <end position="244"/>
    </location>
</feature>
<evidence type="ECO:0000256" key="2">
    <source>
        <dbReference type="ARBA" id="ARBA00005992"/>
    </source>
</evidence>
<keyword evidence="3" id="KW-0328">Glycosyltransferase</keyword>
<accession>A0A2N9AZD7</accession>
<keyword evidence="6 9" id="KW-0133">Cell shape</keyword>
<protein>
    <submittedName>
        <fullName evidence="12">Putative L,D-transpeptidase catalytic domain (YkuD)</fullName>
    </submittedName>
</protein>
<dbReference type="GO" id="GO:0016757">
    <property type="term" value="F:glycosyltransferase activity"/>
    <property type="evidence" value="ECO:0007669"/>
    <property type="project" value="UniProtKB-KW"/>
</dbReference>
<dbReference type="SUPFAM" id="SSF141523">
    <property type="entry name" value="L,D-transpeptidase catalytic domain-like"/>
    <property type="match status" value="1"/>
</dbReference>
<dbReference type="EMBL" id="LT962688">
    <property type="protein sequence ID" value="SOR32680.1"/>
    <property type="molecule type" value="Genomic_DNA"/>
</dbReference>
<dbReference type="GO" id="GO:0071555">
    <property type="term" value="P:cell wall organization"/>
    <property type="evidence" value="ECO:0007669"/>
    <property type="project" value="UniProtKB-UniRule"/>
</dbReference>
<evidence type="ECO:0000259" key="11">
    <source>
        <dbReference type="PROSITE" id="PS52029"/>
    </source>
</evidence>
<evidence type="ECO:0000256" key="3">
    <source>
        <dbReference type="ARBA" id="ARBA00022676"/>
    </source>
</evidence>
<dbReference type="Pfam" id="PF03734">
    <property type="entry name" value="YkuD"/>
    <property type="match status" value="1"/>
</dbReference>
<feature type="signal peptide" evidence="10">
    <location>
        <begin position="1"/>
        <end position="22"/>
    </location>
</feature>
<dbReference type="GO" id="GO:0008360">
    <property type="term" value="P:regulation of cell shape"/>
    <property type="evidence" value="ECO:0007669"/>
    <property type="project" value="UniProtKB-UniRule"/>
</dbReference>
<dbReference type="GO" id="GO:0071972">
    <property type="term" value="F:peptidoglycan L,D-transpeptidase activity"/>
    <property type="evidence" value="ECO:0007669"/>
    <property type="project" value="TreeGrafter"/>
</dbReference>
<dbReference type="CDD" id="cd16913">
    <property type="entry name" value="YkuD_like"/>
    <property type="match status" value="1"/>
</dbReference>
<dbReference type="InterPro" id="IPR050979">
    <property type="entry name" value="LD-transpeptidase"/>
</dbReference>
<dbReference type="PROSITE" id="PS52029">
    <property type="entry name" value="LD_TPASE"/>
    <property type="match status" value="1"/>
</dbReference>
<keyword evidence="7 9" id="KW-0573">Peptidoglycan synthesis</keyword>
<comment type="pathway">
    <text evidence="1 9">Cell wall biogenesis; peptidoglycan biosynthesis.</text>
</comment>